<dbReference type="AlphaFoldDB" id="A0A0G1KLY9"/>
<comment type="caution">
    <text evidence="1">The sequence shown here is derived from an EMBL/GenBank/DDBJ whole genome shotgun (WGS) entry which is preliminary data.</text>
</comment>
<dbReference type="EMBL" id="LCIE01000014">
    <property type="protein sequence ID" value="KKT48974.1"/>
    <property type="molecule type" value="Genomic_DNA"/>
</dbReference>
<proteinExistence type="predicted"/>
<name>A0A0G1KLY9_9BACT</name>
<evidence type="ECO:0000313" key="2">
    <source>
        <dbReference type="Proteomes" id="UP000034172"/>
    </source>
</evidence>
<accession>A0A0G1KLY9</accession>
<reference evidence="1 2" key="1">
    <citation type="journal article" date="2015" name="Nature">
        <title>rRNA introns, odd ribosomes, and small enigmatic genomes across a large radiation of phyla.</title>
        <authorList>
            <person name="Brown C.T."/>
            <person name="Hug L.A."/>
            <person name="Thomas B.C."/>
            <person name="Sharon I."/>
            <person name="Castelle C.J."/>
            <person name="Singh A."/>
            <person name="Wilkins M.J."/>
            <person name="Williams K.H."/>
            <person name="Banfield J.F."/>
        </authorList>
    </citation>
    <scope>NUCLEOTIDE SEQUENCE [LARGE SCALE GENOMIC DNA]</scope>
</reference>
<sequence length="247" mass="28207">MQEISLNNYNEMLRYERDMDQLRALALWITLYEGDPPIPSLPRPREYVFELIKFYAQDFAFEIMKNGSISLDTVSRFHSSLFSINNLLGITQADIVRASEQQRYRNSGFWEMRRVIGQFGDVAEAASRDKVTHIITAAVSGCIIGEYLGQMMSREFQYPVPVDHMVFARSGIQPVRGYLPDHLSLSGGHILIADDAIMETYTSRVMIAKIIEMNPQAAISLMTIDIDPKTKESGYLDQFAHVYTFDE</sequence>
<dbReference type="SUPFAM" id="SSF53271">
    <property type="entry name" value="PRTase-like"/>
    <property type="match status" value="1"/>
</dbReference>
<dbReference type="InterPro" id="IPR029057">
    <property type="entry name" value="PRTase-like"/>
</dbReference>
<gene>
    <name evidence="1" type="ORF">UW41_C0014G0018</name>
</gene>
<dbReference type="Proteomes" id="UP000034172">
    <property type="component" value="Unassembled WGS sequence"/>
</dbReference>
<protein>
    <recommendedName>
        <fullName evidence="3">Phosphoribosyltransferase domain-containing protein</fullName>
    </recommendedName>
</protein>
<evidence type="ECO:0000313" key="1">
    <source>
        <dbReference type="EMBL" id="KKT48974.1"/>
    </source>
</evidence>
<evidence type="ECO:0008006" key="3">
    <source>
        <dbReference type="Google" id="ProtNLM"/>
    </source>
</evidence>
<organism evidence="1 2">
    <name type="scientific">Candidatus Collierbacteria bacterium GW2011_GWC2_44_18</name>
    <dbReference type="NCBI Taxonomy" id="1618392"/>
    <lineage>
        <taxon>Bacteria</taxon>
        <taxon>Candidatus Collieribacteriota</taxon>
    </lineage>
</organism>